<name>A0ABZ0Z830_9CAUD</name>
<keyword evidence="2" id="KW-1185">Reference proteome</keyword>
<organism evidence="1 2">
    <name type="scientific">phage Lak_Megaphage_RVC_AP1_GC26</name>
    <dbReference type="NCBI Taxonomy" id="3109224"/>
    <lineage>
        <taxon>Viruses</taxon>
        <taxon>Duplodnaviria</taxon>
        <taxon>Heunggongvirae</taxon>
        <taxon>Uroviricota</taxon>
        <taxon>Caudoviricetes</taxon>
        <taxon>Caudoviricetes code 15 clade</taxon>
    </lineage>
</organism>
<evidence type="ECO:0000313" key="2">
    <source>
        <dbReference type="Proteomes" id="UP001346559"/>
    </source>
</evidence>
<dbReference type="Proteomes" id="UP001346559">
    <property type="component" value="Segment"/>
</dbReference>
<sequence length="43" mass="4666">MAIKFIIVDAAFINVGIANVNITIKNNTNTLVITNGLKFFKGL</sequence>
<dbReference type="EMBL" id="OR769218">
    <property type="protein sequence ID" value="WQJ54300.1"/>
    <property type="molecule type" value="Genomic_DNA"/>
</dbReference>
<reference evidence="1 2" key="1">
    <citation type="submission" date="2023-11" db="EMBL/GenBank/DDBJ databases">
        <authorList>
            <person name="Cook R."/>
            <person name="Crisci M."/>
            <person name="Pye H."/>
            <person name="Adriaenssens E."/>
            <person name="Santini J."/>
        </authorList>
    </citation>
    <scope>NUCLEOTIDE SEQUENCE [LARGE SCALE GENOMIC DNA]</scope>
    <source>
        <strain evidence="1">Lak_Megaphage_RVC_AP1_GC26</strain>
    </source>
</reference>
<proteinExistence type="predicted"/>
<protein>
    <submittedName>
        <fullName evidence="1">Uncharacterized protein</fullName>
    </submittedName>
</protein>
<evidence type="ECO:0000313" key="1">
    <source>
        <dbReference type="EMBL" id="WQJ54300.1"/>
    </source>
</evidence>
<accession>A0ABZ0Z830</accession>